<evidence type="ECO:0000259" key="4">
    <source>
        <dbReference type="PROSITE" id="PS50893"/>
    </source>
</evidence>
<evidence type="ECO:0000313" key="6">
    <source>
        <dbReference type="Proteomes" id="UP000198571"/>
    </source>
</evidence>
<dbReference type="AlphaFoldDB" id="A0A1H9T429"/>
<dbReference type="CDD" id="cd03255">
    <property type="entry name" value="ABC_MJ0796_LolCDE_FtsE"/>
    <property type="match status" value="1"/>
</dbReference>
<feature type="domain" description="ABC transporter" evidence="4">
    <location>
        <begin position="5"/>
        <end position="241"/>
    </location>
</feature>
<dbReference type="Gene3D" id="3.40.50.300">
    <property type="entry name" value="P-loop containing nucleotide triphosphate hydrolases"/>
    <property type="match status" value="1"/>
</dbReference>
<gene>
    <name evidence="5" type="ORF">SAMN05518684_105112</name>
</gene>
<dbReference type="InterPro" id="IPR003593">
    <property type="entry name" value="AAA+_ATPase"/>
</dbReference>
<dbReference type="RefSeq" id="WP_093049762.1">
    <property type="nucleotide sequence ID" value="NZ_FOGT01000005.1"/>
</dbReference>
<keyword evidence="1" id="KW-0813">Transport</keyword>
<name>A0A1H9T429_9BACI</name>
<dbReference type="PROSITE" id="PS50893">
    <property type="entry name" value="ABC_TRANSPORTER_2"/>
    <property type="match status" value="1"/>
</dbReference>
<evidence type="ECO:0000256" key="1">
    <source>
        <dbReference type="ARBA" id="ARBA00022448"/>
    </source>
</evidence>
<dbReference type="InterPro" id="IPR027417">
    <property type="entry name" value="P-loop_NTPase"/>
</dbReference>
<dbReference type="GO" id="GO:0016887">
    <property type="term" value="F:ATP hydrolysis activity"/>
    <property type="evidence" value="ECO:0007669"/>
    <property type="project" value="InterPro"/>
</dbReference>
<proteinExistence type="predicted"/>
<dbReference type="SMART" id="SM00382">
    <property type="entry name" value="AAA"/>
    <property type="match status" value="1"/>
</dbReference>
<dbReference type="GO" id="GO:0022857">
    <property type="term" value="F:transmembrane transporter activity"/>
    <property type="evidence" value="ECO:0007669"/>
    <property type="project" value="TreeGrafter"/>
</dbReference>
<keyword evidence="3 5" id="KW-0067">ATP-binding</keyword>
<keyword evidence="6" id="KW-1185">Reference proteome</keyword>
<dbReference type="PANTHER" id="PTHR24220">
    <property type="entry name" value="IMPORT ATP-BINDING PROTEIN"/>
    <property type="match status" value="1"/>
</dbReference>
<reference evidence="6" key="1">
    <citation type="submission" date="2016-10" db="EMBL/GenBank/DDBJ databases">
        <authorList>
            <person name="Varghese N."/>
            <person name="Submissions S."/>
        </authorList>
    </citation>
    <scope>NUCLEOTIDE SEQUENCE [LARGE SCALE GENOMIC DNA]</scope>
    <source>
        <strain evidence="6">S9</strain>
    </source>
</reference>
<organism evidence="5 6">
    <name type="scientific">Salipaludibacillus aurantiacus</name>
    <dbReference type="NCBI Taxonomy" id="1601833"/>
    <lineage>
        <taxon>Bacteria</taxon>
        <taxon>Bacillati</taxon>
        <taxon>Bacillota</taxon>
        <taxon>Bacilli</taxon>
        <taxon>Bacillales</taxon>
        <taxon>Bacillaceae</taxon>
    </lineage>
</organism>
<evidence type="ECO:0000256" key="3">
    <source>
        <dbReference type="ARBA" id="ARBA00022840"/>
    </source>
</evidence>
<dbReference type="InterPro" id="IPR015854">
    <property type="entry name" value="ABC_transpr_LolD-like"/>
</dbReference>
<dbReference type="STRING" id="1601833.SAMN05518684_105112"/>
<evidence type="ECO:0000313" key="5">
    <source>
        <dbReference type="EMBL" id="SER92010.1"/>
    </source>
</evidence>
<dbReference type="SUPFAM" id="SSF52540">
    <property type="entry name" value="P-loop containing nucleoside triphosphate hydrolases"/>
    <property type="match status" value="1"/>
</dbReference>
<keyword evidence="2" id="KW-0547">Nucleotide-binding</keyword>
<accession>A0A1H9T429</accession>
<protein>
    <submittedName>
        <fullName evidence="5">Putative ABC transport system ATP-binding protein</fullName>
    </submittedName>
</protein>
<dbReference type="GO" id="GO:0005524">
    <property type="term" value="F:ATP binding"/>
    <property type="evidence" value="ECO:0007669"/>
    <property type="project" value="UniProtKB-KW"/>
</dbReference>
<sequence length="255" mass="27846">MIECVGLSKIYRVTRTKRLSAVKSVDVVIKENTFLSLTGRSGSGKSTLIALITGMLPPTAGEVIVNGQRLSDLGERGLTKLRRGYFGSIRQYPALHPSLTVLENVILPLVVTSLFIKEKKCAAERYLSQVGLGNRMDHYPKQLSGGEVRRAAIARALIMEPEVLIADEPTASLDRESAVQVLRLLNALHKAGKTVVVASHDSLVDNYATEQARMESGKLAYVSLTKFTSGQNRIKEAAESPVLDQISIDSEQKSR</sequence>
<dbReference type="Pfam" id="PF00005">
    <property type="entry name" value="ABC_tran"/>
    <property type="match status" value="1"/>
</dbReference>
<dbReference type="EMBL" id="FOGT01000005">
    <property type="protein sequence ID" value="SER92010.1"/>
    <property type="molecule type" value="Genomic_DNA"/>
</dbReference>
<dbReference type="GO" id="GO:0005886">
    <property type="term" value="C:plasma membrane"/>
    <property type="evidence" value="ECO:0007669"/>
    <property type="project" value="TreeGrafter"/>
</dbReference>
<dbReference type="InterPro" id="IPR003439">
    <property type="entry name" value="ABC_transporter-like_ATP-bd"/>
</dbReference>
<dbReference type="Proteomes" id="UP000198571">
    <property type="component" value="Unassembled WGS sequence"/>
</dbReference>
<evidence type="ECO:0000256" key="2">
    <source>
        <dbReference type="ARBA" id="ARBA00022741"/>
    </source>
</evidence>
<dbReference type="InterPro" id="IPR017911">
    <property type="entry name" value="MacB-like_ATP-bd"/>
</dbReference>
<dbReference type="OrthoDB" id="9776369at2"/>